<keyword evidence="3" id="KW-0804">Transcription</keyword>
<dbReference type="InterPro" id="IPR010982">
    <property type="entry name" value="Lambda_DNA-bd_dom_sf"/>
</dbReference>
<dbReference type="GO" id="GO:0000976">
    <property type="term" value="F:transcription cis-regulatory region binding"/>
    <property type="evidence" value="ECO:0007669"/>
    <property type="project" value="TreeGrafter"/>
</dbReference>
<dbReference type="RefSeq" id="WP_018081048.1">
    <property type="nucleotide sequence ID" value="NZ_AQWM01000003.1"/>
</dbReference>
<evidence type="ECO:0000256" key="3">
    <source>
        <dbReference type="ARBA" id="ARBA00023163"/>
    </source>
</evidence>
<dbReference type="eggNOG" id="COG1609">
    <property type="taxonomic scope" value="Bacteria"/>
</dbReference>
<sequence>MARKIGRRGGNIVTIHDVARHVGVSPMTVSRVINGEKNVREETRAKVMASVEELRYSPNLAARSLATQDSARIGLLYSNPSVAFLSEFLLGILSESSQSGAQLLIESCEGPEGATVALEKMKAAGCDGVILSPPLSDSSRVAKILKEMNLPFVGVAMARPDPTVSCVTIDDLKAASAMTRRLIELGHTRIGFIKGHPNAYASQIRYEGFEAAMKKAGLEIDQSFVGQGYFTYRSGFDAAERLLSHKTRPTAIFASNDDMAAGAVAAAHRLGLEVPDQVTVVGFDDTAMASSVWPELTTVRQPISDMAGLSVRLLLDQIKAHRSGRSFEAVREVRDFSLIERQSSANVAGPDYAPAKRASDS</sequence>
<evidence type="ECO:0000256" key="2">
    <source>
        <dbReference type="ARBA" id="ARBA00023125"/>
    </source>
</evidence>
<keyword evidence="1" id="KW-0805">Transcription regulation</keyword>
<dbReference type="OrthoDB" id="128688at2"/>
<organism evidence="5 6">
    <name type="scientific">Asticcacaulis benevestitus DSM 16100 = ATCC BAA-896</name>
    <dbReference type="NCBI Taxonomy" id="1121022"/>
    <lineage>
        <taxon>Bacteria</taxon>
        <taxon>Pseudomonadati</taxon>
        <taxon>Pseudomonadota</taxon>
        <taxon>Alphaproteobacteria</taxon>
        <taxon>Caulobacterales</taxon>
        <taxon>Caulobacteraceae</taxon>
        <taxon>Asticcacaulis</taxon>
    </lineage>
</organism>
<dbReference type="PROSITE" id="PS50932">
    <property type="entry name" value="HTH_LACI_2"/>
    <property type="match status" value="1"/>
</dbReference>
<dbReference type="InterPro" id="IPR001761">
    <property type="entry name" value="Peripla_BP/Lac1_sug-bd_dom"/>
</dbReference>
<dbReference type="InterPro" id="IPR028082">
    <property type="entry name" value="Peripla_BP_I"/>
</dbReference>
<accession>V4PRG7</accession>
<proteinExistence type="predicted"/>
<dbReference type="Proteomes" id="UP000017837">
    <property type="component" value="Unassembled WGS sequence"/>
</dbReference>
<dbReference type="CDD" id="cd01392">
    <property type="entry name" value="HTH_LacI"/>
    <property type="match status" value="1"/>
</dbReference>
<dbReference type="PATRIC" id="fig|1121022.4.peg.2352"/>
<dbReference type="Gene3D" id="3.40.50.2300">
    <property type="match status" value="2"/>
</dbReference>
<reference evidence="5 6" key="1">
    <citation type="journal article" date="2014" name="Nature">
        <title>Sequential evolution of bacterial morphology by co-option of a developmental regulator.</title>
        <authorList>
            <person name="Jiang C."/>
            <person name="Brown P.J."/>
            <person name="Ducret A."/>
            <person name="Brun Y.V."/>
        </authorList>
    </citation>
    <scope>NUCLEOTIDE SEQUENCE [LARGE SCALE GENOMIC DNA]</scope>
    <source>
        <strain evidence="5 6">DSM 16100</strain>
    </source>
</reference>
<evidence type="ECO:0000313" key="6">
    <source>
        <dbReference type="Proteomes" id="UP000017837"/>
    </source>
</evidence>
<name>V4PRG7_9CAUL</name>
<dbReference type="AlphaFoldDB" id="V4PRG7"/>
<comment type="caution">
    <text evidence="5">The sequence shown here is derived from an EMBL/GenBank/DDBJ whole genome shotgun (WGS) entry which is preliminary data.</text>
</comment>
<evidence type="ECO:0000313" key="5">
    <source>
        <dbReference type="EMBL" id="ESQ90906.1"/>
    </source>
</evidence>
<dbReference type="PANTHER" id="PTHR30146">
    <property type="entry name" value="LACI-RELATED TRANSCRIPTIONAL REPRESSOR"/>
    <property type="match status" value="1"/>
</dbReference>
<dbReference type="PROSITE" id="PS00356">
    <property type="entry name" value="HTH_LACI_1"/>
    <property type="match status" value="1"/>
</dbReference>
<gene>
    <name evidence="5" type="ORF">ABENE_11595</name>
</gene>
<protein>
    <submittedName>
        <fullName evidence="5">LacI family transcription regulator</fullName>
    </submittedName>
</protein>
<dbReference type="STRING" id="1121022.GCA_000376105_01382"/>
<dbReference type="PANTHER" id="PTHR30146:SF153">
    <property type="entry name" value="LACTOSE OPERON REPRESSOR"/>
    <property type="match status" value="1"/>
</dbReference>
<keyword evidence="6" id="KW-1185">Reference proteome</keyword>
<dbReference type="CDD" id="cd01545">
    <property type="entry name" value="PBP1_SalR"/>
    <property type="match status" value="1"/>
</dbReference>
<dbReference type="Pfam" id="PF00532">
    <property type="entry name" value="Peripla_BP_1"/>
    <property type="match status" value="1"/>
</dbReference>
<dbReference type="GO" id="GO:0003700">
    <property type="term" value="F:DNA-binding transcription factor activity"/>
    <property type="evidence" value="ECO:0007669"/>
    <property type="project" value="TreeGrafter"/>
</dbReference>
<evidence type="ECO:0000259" key="4">
    <source>
        <dbReference type="PROSITE" id="PS50932"/>
    </source>
</evidence>
<dbReference type="SUPFAM" id="SSF47413">
    <property type="entry name" value="lambda repressor-like DNA-binding domains"/>
    <property type="match status" value="1"/>
</dbReference>
<dbReference type="SUPFAM" id="SSF53822">
    <property type="entry name" value="Periplasmic binding protein-like I"/>
    <property type="match status" value="1"/>
</dbReference>
<dbReference type="Pfam" id="PF00356">
    <property type="entry name" value="LacI"/>
    <property type="match status" value="1"/>
</dbReference>
<dbReference type="InterPro" id="IPR000843">
    <property type="entry name" value="HTH_LacI"/>
</dbReference>
<evidence type="ECO:0000256" key="1">
    <source>
        <dbReference type="ARBA" id="ARBA00023015"/>
    </source>
</evidence>
<feature type="domain" description="HTH lacI-type" evidence="4">
    <location>
        <begin position="13"/>
        <end position="67"/>
    </location>
</feature>
<dbReference type="Gene3D" id="1.10.260.40">
    <property type="entry name" value="lambda repressor-like DNA-binding domains"/>
    <property type="match status" value="1"/>
</dbReference>
<dbReference type="EMBL" id="AWGB01000021">
    <property type="protein sequence ID" value="ESQ90906.1"/>
    <property type="molecule type" value="Genomic_DNA"/>
</dbReference>
<dbReference type="SMART" id="SM00354">
    <property type="entry name" value="HTH_LACI"/>
    <property type="match status" value="1"/>
</dbReference>
<keyword evidence="2" id="KW-0238">DNA-binding</keyword>